<comment type="caution">
    <text evidence="1">The sequence shown here is derived from an EMBL/GenBank/DDBJ whole genome shotgun (WGS) entry which is preliminary data.</text>
</comment>
<name>A0A2A2JX61_9BILA</name>
<dbReference type="AlphaFoldDB" id="A0A2A2JX61"/>
<gene>
    <name evidence="1" type="ORF">WR25_08011</name>
</gene>
<dbReference type="EMBL" id="LIAE01010115">
    <property type="protein sequence ID" value="PAV66346.1"/>
    <property type="molecule type" value="Genomic_DNA"/>
</dbReference>
<keyword evidence="2" id="KW-1185">Reference proteome</keyword>
<protein>
    <submittedName>
        <fullName evidence="1">Uncharacterized protein</fullName>
    </submittedName>
</protein>
<proteinExistence type="predicted"/>
<organism evidence="1 2">
    <name type="scientific">Diploscapter pachys</name>
    <dbReference type="NCBI Taxonomy" id="2018661"/>
    <lineage>
        <taxon>Eukaryota</taxon>
        <taxon>Metazoa</taxon>
        <taxon>Ecdysozoa</taxon>
        <taxon>Nematoda</taxon>
        <taxon>Chromadorea</taxon>
        <taxon>Rhabditida</taxon>
        <taxon>Rhabditina</taxon>
        <taxon>Rhabditomorpha</taxon>
        <taxon>Rhabditoidea</taxon>
        <taxon>Rhabditidae</taxon>
        <taxon>Diploscapter</taxon>
    </lineage>
</organism>
<dbReference type="Proteomes" id="UP000218231">
    <property type="component" value="Unassembled WGS sequence"/>
</dbReference>
<evidence type="ECO:0000313" key="2">
    <source>
        <dbReference type="Proteomes" id="UP000218231"/>
    </source>
</evidence>
<reference evidence="1 2" key="1">
    <citation type="journal article" date="2017" name="Curr. Biol.">
        <title>Genome architecture and evolution of a unichromosomal asexual nematode.</title>
        <authorList>
            <person name="Fradin H."/>
            <person name="Zegar C."/>
            <person name="Gutwein M."/>
            <person name="Lucas J."/>
            <person name="Kovtun M."/>
            <person name="Corcoran D."/>
            <person name="Baugh L.R."/>
            <person name="Kiontke K."/>
            <person name="Gunsalus K."/>
            <person name="Fitch D.H."/>
            <person name="Piano F."/>
        </authorList>
    </citation>
    <scope>NUCLEOTIDE SEQUENCE [LARGE SCALE GENOMIC DNA]</scope>
    <source>
        <strain evidence="1">PF1309</strain>
    </source>
</reference>
<sequence>MRHLGEMGGGGGADLAAGRIGADQVREGRLDRGVAADQRVIFGVRNLGRVMRMVEAVVVRDLRGECLQFGGGIERRLRQVGHGCRLGERTAVGQAGSGIARIEGDRCLIRRMNFHHR</sequence>
<accession>A0A2A2JX61</accession>
<evidence type="ECO:0000313" key="1">
    <source>
        <dbReference type="EMBL" id="PAV66346.1"/>
    </source>
</evidence>